<gene>
    <name evidence="1" type="primary">7</name>
    <name evidence="1" type="ORF">AH04_7</name>
</gene>
<sequence length="773" mass="89356">MSQADRAKKVLEHLGLKYSNLPEYLMDDKNKRTQLADEDDRVLAHFQEDTLWTLKTVRFLKDFQRYNAGVHLNTSNKSFKRTAELFRGMGVKNYYFMLQLNNPMLQDVDPWDENLDDVTKAMIHAECNENIWYIIREVIMIGGRRFRGNRAVLSFIWACLCHIPTTILMPRQSGKTVGMQVLAFIMQYFVGRGYRMGLITLAASNRMQFIEAIKKIRAGLPEYLINVTYKDKDAGNVLSYEAFGVENKNTFEVRVPSGGRDGAENVSRGATLEGLLYDEPAWTKFIEEIINGSGPATLTAQKEAREKGIPYFTAKATTPNSILKEEGAYMHRDFMESTEWREAFFDSFSESHLVHRLIKAAPVNTTSPKIGMMFTHLQLGLGHGWVKETMDKLGLSWSKAKIDLLMMWTEEGESKLFDDFTREKLSECKEDAVWNEEVNDTGLFIDWFVTKEGLTNFAEDPDEFILFGMDTSDANNRDAMTLVARRMKSGENLGVGRYPLAFADDVTEILKELLVRIPNSLLIIERNRAAHMIERLLLTLPAYDIDPFKRIFNDIIQDPIKYKAEYRDVMEIHFKHRSKEFYLKYKRFFGFYTGPQTRREMYGFIHEAVSLTGAGIRYKLLVDELIGLEVNKDGRIDHGNKTHDDLVVAWLLTYWFIKLGYNKSFYGIPQGMTMTQVITLKDNGDTPQYTKNQLEFFIKVKSRINDLTKELMTSTNNMIAERIETEIRKLSECIPKEMKKTITIDNIIEEAKTERSKRIVAKRSRFGSSVRFR</sequence>
<reference evidence="1" key="1">
    <citation type="submission" date="2021-07" db="EMBL/GenBank/DDBJ databases">
        <authorList>
            <person name="Roth S.J."/>
            <person name="Krukonis G.P."/>
            <person name="Delesalle V.A."/>
        </authorList>
    </citation>
    <scope>NUCLEOTIDE SEQUENCE</scope>
</reference>
<evidence type="ECO:0000313" key="2">
    <source>
        <dbReference type="Proteomes" id="UP000827517"/>
    </source>
</evidence>
<dbReference type="Gene3D" id="3.40.50.300">
    <property type="entry name" value="P-loop containing nucleotide triphosphate hydrolases"/>
    <property type="match status" value="1"/>
</dbReference>
<dbReference type="Proteomes" id="UP000827517">
    <property type="component" value="Segment"/>
</dbReference>
<protein>
    <submittedName>
        <fullName evidence="1">Terminase</fullName>
    </submittedName>
</protein>
<evidence type="ECO:0000313" key="1">
    <source>
        <dbReference type="EMBL" id="QZA70497.1"/>
    </source>
</evidence>
<proteinExistence type="predicted"/>
<dbReference type="RefSeq" id="YP_010667762.1">
    <property type="nucleotide sequence ID" value="NC_070952.1"/>
</dbReference>
<dbReference type="EMBL" id="MZ501267">
    <property type="protein sequence ID" value="QZA70497.1"/>
    <property type="molecule type" value="Genomic_DNA"/>
</dbReference>
<dbReference type="GeneID" id="77943901"/>
<accession>A0AAE7X246</accession>
<organism evidence="1 2">
    <name type="scientific">Erwinia phage AH04</name>
    <dbReference type="NCBI Taxonomy" id="2869569"/>
    <lineage>
        <taxon>Viruses</taxon>
        <taxon>Duplodnaviria</taxon>
        <taxon>Heunggongvirae</taxon>
        <taxon>Uroviricota</taxon>
        <taxon>Caudoviricetes</taxon>
        <taxon>Chimalliviridae</taxon>
        <taxon>Meadowvirus</taxon>
        <taxon>Meadowvirus AH04</taxon>
    </lineage>
</organism>
<dbReference type="KEGG" id="vg:77943901"/>
<name>A0AAE7X246_9CAUD</name>
<dbReference type="InterPro" id="IPR027417">
    <property type="entry name" value="P-loop_NTPase"/>
</dbReference>
<dbReference type="Gene3D" id="3.30.420.240">
    <property type="match status" value="1"/>
</dbReference>
<keyword evidence="2" id="KW-1185">Reference proteome</keyword>